<dbReference type="STRING" id="5288.A0A5C5FR87"/>
<evidence type="ECO:0000256" key="1">
    <source>
        <dbReference type="SAM" id="MobiDB-lite"/>
    </source>
</evidence>
<evidence type="ECO:0000313" key="2">
    <source>
        <dbReference type="EMBL" id="TNY19320.1"/>
    </source>
</evidence>
<dbReference type="Proteomes" id="UP000311382">
    <property type="component" value="Unassembled WGS sequence"/>
</dbReference>
<dbReference type="OrthoDB" id="630188at2759"/>
<proteinExistence type="predicted"/>
<comment type="caution">
    <text evidence="2">The sequence shown here is derived from an EMBL/GenBank/DDBJ whole genome shotgun (WGS) entry which is preliminary data.</text>
</comment>
<organism evidence="2 3">
    <name type="scientific">Rhodotorula diobovata</name>
    <dbReference type="NCBI Taxonomy" id="5288"/>
    <lineage>
        <taxon>Eukaryota</taxon>
        <taxon>Fungi</taxon>
        <taxon>Dikarya</taxon>
        <taxon>Basidiomycota</taxon>
        <taxon>Pucciniomycotina</taxon>
        <taxon>Microbotryomycetes</taxon>
        <taxon>Sporidiobolales</taxon>
        <taxon>Sporidiobolaceae</taxon>
        <taxon>Rhodotorula</taxon>
    </lineage>
</organism>
<feature type="compositionally biased region" description="Basic and acidic residues" evidence="1">
    <location>
        <begin position="57"/>
        <end position="74"/>
    </location>
</feature>
<gene>
    <name evidence="2" type="ORF">DMC30DRAFT_423704</name>
</gene>
<evidence type="ECO:0000313" key="3">
    <source>
        <dbReference type="Proteomes" id="UP000311382"/>
    </source>
</evidence>
<reference evidence="2 3" key="1">
    <citation type="submission" date="2019-03" db="EMBL/GenBank/DDBJ databases">
        <title>Rhodosporidium diobovatum UCD-FST 08-225 genome sequencing, assembly, and annotation.</title>
        <authorList>
            <person name="Fakankun I.U."/>
            <person name="Fristensky B."/>
            <person name="Levin D.B."/>
        </authorList>
    </citation>
    <scope>NUCLEOTIDE SEQUENCE [LARGE SCALE GENOMIC DNA]</scope>
    <source>
        <strain evidence="2 3">UCD-FST 08-225</strain>
    </source>
</reference>
<accession>A0A5C5FR87</accession>
<protein>
    <submittedName>
        <fullName evidence="2">Uncharacterized protein</fullName>
    </submittedName>
</protein>
<keyword evidence="3" id="KW-1185">Reference proteome</keyword>
<sequence length="619" mass="67363">MALSTWLANLASRSGSREYAPLRTDRLASVSTVASEASSPAYTDDGEDGDGNGPAHDSTKERLTHADLDAEASRPARAKRGRLALAALVVGSTVALSLTATTLVRPSATAPEISSAWAPLCSASGYSTGRWVAREPAPADNATIWTSTGFTGCAQSWFRNDWHLGRVPPSDMFPAAADGTWPMSDYRRRAGGWEWLPEDETCAVLDDDEAKTSGGRGEQVLGVDVVRLLQDLVDRGGWLIVGDSLSEQHFFSLGCLLFPHVRALWPYSPMSVWHQIKEEHLFLDPASPLLASGALSVPAGFDFEGSPLVSHVRTDHGLAPSELIDVYSSFYSSTPPALAERYPALASLTPHEDRRAILTDVETFSPSLDYYLDLFLRPSSWRNITTGISPSYAPETTPPESLAVERNATRNAHYRALIFSTGAHFSSRHFTLPDGNVAFTVPSAVDADGTVLAAHEGRGNVHVEFFELVVNAWGARVSAALRDATPEEREGKVVLVRPSSGGHNDCHKALRPVAPGEAAKSDWYSWADMAKMNNKAGALVDELKDPQIAFLDLAKPASLRPDAHTNDDCLHLSTGTGVIEGWTRYMAYYLRERGAHEDEARRAARGWTGWLRDDARWPF</sequence>
<feature type="compositionally biased region" description="Low complexity" evidence="1">
    <location>
        <begin position="29"/>
        <end position="41"/>
    </location>
</feature>
<name>A0A5C5FR87_9BASI</name>
<dbReference type="EMBL" id="SOZI01000100">
    <property type="protein sequence ID" value="TNY19320.1"/>
    <property type="molecule type" value="Genomic_DNA"/>
</dbReference>
<feature type="region of interest" description="Disordered" evidence="1">
    <location>
        <begin position="29"/>
        <end position="75"/>
    </location>
</feature>
<dbReference type="AlphaFoldDB" id="A0A5C5FR87"/>